<feature type="compositionally biased region" description="Low complexity" evidence="1">
    <location>
        <begin position="59"/>
        <end position="73"/>
    </location>
</feature>
<proteinExistence type="predicted"/>
<feature type="compositionally biased region" description="Basic and acidic residues" evidence="1">
    <location>
        <begin position="44"/>
        <end position="58"/>
    </location>
</feature>
<name>A0A328AFD3_9CAUL</name>
<dbReference type="RefSeq" id="WP_111516043.1">
    <property type="nucleotide sequence ID" value="NZ_QFYR01000004.1"/>
</dbReference>
<dbReference type="EMBL" id="QFYR01000004">
    <property type="protein sequence ID" value="RAK51508.1"/>
    <property type="molecule type" value="Genomic_DNA"/>
</dbReference>
<sequence length="73" mass="7606">MADNENRSFQDNDPNHGKDTPAYKADPGQPVLGDDTGELSADGASERITEDEVQEAFRDQSGAGQDGAQPGGG</sequence>
<protein>
    <submittedName>
        <fullName evidence="2">Uncharacterized protein</fullName>
    </submittedName>
</protein>
<dbReference type="Proteomes" id="UP000249725">
    <property type="component" value="Unassembled WGS sequence"/>
</dbReference>
<feature type="compositionally biased region" description="Basic and acidic residues" evidence="1">
    <location>
        <begin position="1"/>
        <end position="21"/>
    </location>
</feature>
<feature type="region of interest" description="Disordered" evidence="1">
    <location>
        <begin position="1"/>
        <end position="73"/>
    </location>
</feature>
<comment type="caution">
    <text evidence="2">The sequence shown here is derived from an EMBL/GenBank/DDBJ whole genome shotgun (WGS) entry which is preliminary data.</text>
</comment>
<evidence type="ECO:0000313" key="3">
    <source>
        <dbReference type="Proteomes" id="UP000249725"/>
    </source>
</evidence>
<reference evidence="3" key="1">
    <citation type="submission" date="2018-05" db="EMBL/GenBank/DDBJ databases">
        <authorList>
            <person name="Li X."/>
        </authorList>
    </citation>
    <scope>NUCLEOTIDE SEQUENCE [LARGE SCALE GENOMIC DNA]</scope>
    <source>
        <strain evidence="3">YIM 73061</strain>
    </source>
</reference>
<evidence type="ECO:0000313" key="2">
    <source>
        <dbReference type="EMBL" id="RAK51508.1"/>
    </source>
</evidence>
<organism evidence="2 3">
    <name type="scientific">Phenylobacterium deserti</name>
    <dbReference type="NCBI Taxonomy" id="1914756"/>
    <lineage>
        <taxon>Bacteria</taxon>
        <taxon>Pseudomonadati</taxon>
        <taxon>Pseudomonadota</taxon>
        <taxon>Alphaproteobacteria</taxon>
        <taxon>Caulobacterales</taxon>
        <taxon>Caulobacteraceae</taxon>
        <taxon>Phenylobacterium</taxon>
    </lineage>
</organism>
<keyword evidence="3" id="KW-1185">Reference proteome</keyword>
<evidence type="ECO:0000256" key="1">
    <source>
        <dbReference type="SAM" id="MobiDB-lite"/>
    </source>
</evidence>
<gene>
    <name evidence="2" type="ORF">DJ018_16385</name>
</gene>
<dbReference type="AlphaFoldDB" id="A0A328AFD3"/>
<accession>A0A328AFD3</accession>